<evidence type="ECO:0000256" key="1">
    <source>
        <dbReference type="SAM" id="MobiDB-lite"/>
    </source>
</evidence>
<feature type="compositionally biased region" description="Low complexity" evidence="1">
    <location>
        <begin position="172"/>
        <end position="191"/>
    </location>
</feature>
<gene>
    <name evidence="3" type="ORF">AX774_g3457</name>
</gene>
<organism evidence="3 4">
    <name type="scientific">Zancudomyces culisetae</name>
    <name type="common">Gut fungus</name>
    <name type="synonym">Smittium culisetae</name>
    <dbReference type="NCBI Taxonomy" id="1213189"/>
    <lineage>
        <taxon>Eukaryota</taxon>
        <taxon>Fungi</taxon>
        <taxon>Fungi incertae sedis</taxon>
        <taxon>Zoopagomycota</taxon>
        <taxon>Kickxellomycotina</taxon>
        <taxon>Harpellomycetes</taxon>
        <taxon>Harpellales</taxon>
        <taxon>Legeriomycetaceae</taxon>
        <taxon>Zancudomyces</taxon>
    </lineage>
</organism>
<dbReference type="Proteomes" id="UP000188320">
    <property type="component" value="Unassembled WGS sequence"/>
</dbReference>
<feature type="domain" description="Retrotransposon gag" evidence="2">
    <location>
        <begin position="4"/>
        <end position="83"/>
    </location>
</feature>
<feature type="region of interest" description="Disordered" evidence="1">
    <location>
        <begin position="205"/>
        <end position="231"/>
    </location>
</feature>
<feature type="compositionally biased region" description="Polar residues" evidence="1">
    <location>
        <begin position="308"/>
        <end position="318"/>
    </location>
</feature>
<proteinExistence type="predicted"/>
<dbReference type="AlphaFoldDB" id="A0A1R1PQ91"/>
<evidence type="ECO:0000313" key="4">
    <source>
        <dbReference type="Proteomes" id="UP000188320"/>
    </source>
</evidence>
<dbReference type="SUPFAM" id="SSF50630">
    <property type="entry name" value="Acid proteases"/>
    <property type="match status" value="1"/>
</dbReference>
<feature type="compositionally biased region" description="Low complexity" evidence="1">
    <location>
        <begin position="319"/>
        <end position="336"/>
    </location>
</feature>
<dbReference type="InterPro" id="IPR005162">
    <property type="entry name" value="Retrotrans_gag_dom"/>
</dbReference>
<feature type="region of interest" description="Disordered" evidence="1">
    <location>
        <begin position="172"/>
        <end position="193"/>
    </location>
</feature>
<name>A0A1R1PQ91_ZANCU</name>
<dbReference type="InterPro" id="IPR021109">
    <property type="entry name" value="Peptidase_aspartic_dom_sf"/>
</dbReference>
<evidence type="ECO:0000313" key="3">
    <source>
        <dbReference type="EMBL" id="OMH83042.1"/>
    </source>
</evidence>
<dbReference type="Pfam" id="PF08284">
    <property type="entry name" value="RVP_2"/>
    <property type="match status" value="1"/>
</dbReference>
<dbReference type="Pfam" id="PF03732">
    <property type="entry name" value="Retrotrans_gag"/>
    <property type="match status" value="1"/>
</dbReference>
<reference evidence="4" key="1">
    <citation type="submission" date="2017-01" db="EMBL/GenBank/DDBJ databases">
        <authorList>
            <person name="Wang Y."/>
            <person name="White M."/>
            <person name="Kvist S."/>
            <person name="Moncalvo J.-M."/>
        </authorList>
    </citation>
    <scope>NUCLEOTIDE SEQUENCE [LARGE SCALE GENOMIC DNA]</scope>
    <source>
        <strain evidence="4">COL-18-3</strain>
    </source>
</reference>
<protein>
    <recommendedName>
        <fullName evidence="2">Retrotransposon gag domain-containing protein</fullName>
    </recommendedName>
</protein>
<comment type="caution">
    <text evidence="3">The sequence shown here is derived from an EMBL/GenBank/DDBJ whole genome shotgun (WGS) entry which is preliminary data.</text>
</comment>
<evidence type="ECO:0000259" key="2">
    <source>
        <dbReference type="Pfam" id="PF03732"/>
    </source>
</evidence>
<dbReference type="Gene3D" id="2.40.70.10">
    <property type="entry name" value="Acid Proteases"/>
    <property type="match status" value="1"/>
</dbReference>
<dbReference type="EMBL" id="LSSK01000526">
    <property type="protein sequence ID" value="OMH83042.1"/>
    <property type="molecule type" value="Genomic_DNA"/>
</dbReference>
<dbReference type="CDD" id="cd00303">
    <property type="entry name" value="retropepsin_like"/>
    <property type="match status" value="1"/>
</dbReference>
<feature type="compositionally biased region" description="Basic and acidic residues" evidence="1">
    <location>
        <begin position="218"/>
        <end position="231"/>
    </location>
</feature>
<sequence length="533" mass="60897">MEYYLEGKARMWFEINEDKFTSWKELEQLFTSKFAGRQQEYNAWVEIQNIRQEPGEDIDMLSYRLGKLAKNAKITDEQMKIKYLWNAITPEKRRLLIKGEVQTYESAINTLREEEDIDMLSGVVNTNTVNNLTYHGSSNDARNKNCTEMEVLIEKFDSLNVNVMDFMKANSQNNQRYGNRNNNQNHNNYFNKNKDQFSNYQQQDKRNYQRNTYSNYDNGDRKPEVKNDQEIHKSVPNNNAEVKEINCLEVEVEPSELYMAEKRKNAEETNAQAGTAKVVKILHSNTEGNDSEPMDTDHVTSIPEGSKRPSTSRVINTRSAQSSQKSASSSSNNDSKSYSLVEDLGRVKANISLPQLIEISPIVKSQLESFYNNIAKVRAINSICSEKVTNCRTTIEILGTECLTVLDTGAACSVISRLLVEKLQYKVDASSAESIITADGARHNTLGKIHNLPIKIAEELFDTEVIIMNIPNNILILGIDWMRKYKANMDVQKQKITISKQYVTVELPFTTDGEVQVNRSEKSSYKDIEIFGI</sequence>
<accession>A0A1R1PQ91</accession>
<feature type="region of interest" description="Disordered" evidence="1">
    <location>
        <begin position="285"/>
        <end position="336"/>
    </location>
</feature>
<keyword evidence="4" id="KW-1185">Reference proteome</keyword>
<dbReference type="OrthoDB" id="1047367at2759"/>